<dbReference type="RefSeq" id="WP_269657888.1">
    <property type="nucleotide sequence ID" value="NZ_CP114413.1"/>
</dbReference>
<name>A0ABY7K8T8_9ACTN</name>
<evidence type="ECO:0000313" key="1">
    <source>
        <dbReference type="EMBL" id="WAZ20200.1"/>
    </source>
</evidence>
<dbReference type="Proteomes" id="UP001164439">
    <property type="component" value="Chromosome"/>
</dbReference>
<organism evidence="1 2">
    <name type="scientific">Streptomyces cinnabarinus</name>
    <dbReference type="NCBI Taxonomy" id="67287"/>
    <lineage>
        <taxon>Bacteria</taxon>
        <taxon>Bacillati</taxon>
        <taxon>Actinomycetota</taxon>
        <taxon>Actinomycetes</taxon>
        <taxon>Kitasatosporales</taxon>
        <taxon>Streptomycetaceae</taxon>
        <taxon>Streptomyces</taxon>
    </lineage>
</organism>
<evidence type="ECO:0000313" key="2">
    <source>
        <dbReference type="Proteomes" id="UP001164439"/>
    </source>
</evidence>
<sequence length="117" mass="12751">MHVIIKPGSEPVPLATERQAAHAAAVFVLDLCGSLQVVGAARTPESDRGQGWYAFTLTMADGRAVVIQMPGLPLDQVRYMDDERETTWDPRLYVNGRALVWRSALAACQPDVEDGGE</sequence>
<dbReference type="EMBL" id="CP114413">
    <property type="protein sequence ID" value="WAZ20200.1"/>
    <property type="molecule type" value="Genomic_DNA"/>
</dbReference>
<reference evidence="1" key="1">
    <citation type="submission" date="2022-12" db="EMBL/GenBank/DDBJ databases">
        <authorList>
            <person name="Ruckert C."/>
            <person name="Busche T."/>
            <person name="Kalinowski J."/>
            <person name="Wittmann C."/>
        </authorList>
    </citation>
    <scope>NUCLEOTIDE SEQUENCE</scope>
    <source>
        <strain evidence="1">DSM 40467</strain>
    </source>
</reference>
<keyword evidence="2" id="KW-1185">Reference proteome</keyword>
<proteinExistence type="predicted"/>
<protein>
    <submittedName>
        <fullName evidence="1">Uncharacterized protein</fullName>
    </submittedName>
</protein>
<accession>A0ABY7K8T8</accession>
<gene>
    <name evidence="1" type="ORF">STRCI_001300</name>
</gene>